<dbReference type="AlphaFoldDB" id="T1EI39"/>
<feature type="domain" description="VWA N-terminal" evidence="8">
    <location>
        <begin position="1"/>
        <end position="45"/>
    </location>
</feature>
<dbReference type="HOGENOM" id="CLU_172953_0_0_1"/>
<dbReference type="PANTHER" id="PTHR10166:SF37">
    <property type="entry name" value="STOLID, ISOFORM H"/>
    <property type="match status" value="1"/>
</dbReference>
<evidence type="ECO:0000259" key="8">
    <source>
        <dbReference type="Pfam" id="PF08399"/>
    </source>
</evidence>
<dbReference type="SUPFAM" id="SSF53300">
    <property type="entry name" value="vWA-like"/>
    <property type="match status" value="1"/>
</dbReference>
<gene>
    <name evidence="10" type="primary">20196239</name>
    <name evidence="9" type="ORF">HELRODRAFT_134277</name>
</gene>
<dbReference type="EMBL" id="AMQM01003848">
    <property type="status" value="NOT_ANNOTATED_CDS"/>
    <property type="molecule type" value="Genomic_DNA"/>
</dbReference>
<keyword evidence="11" id="KW-1185">Reference proteome</keyword>
<dbReference type="GO" id="GO:0016020">
    <property type="term" value="C:membrane"/>
    <property type="evidence" value="ECO:0007669"/>
    <property type="project" value="UniProtKB-SubCell"/>
</dbReference>
<dbReference type="Pfam" id="PF08399">
    <property type="entry name" value="VWA_N"/>
    <property type="match status" value="1"/>
</dbReference>
<protein>
    <recommendedName>
        <fullName evidence="8">VWA N-terminal domain-containing protein</fullName>
    </recommendedName>
</protein>
<evidence type="ECO:0000256" key="3">
    <source>
        <dbReference type="ARBA" id="ARBA00022729"/>
    </source>
</evidence>
<evidence type="ECO:0000256" key="4">
    <source>
        <dbReference type="ARBA" id="ARBA00022837"/>
    </source>
</evidence>
<organism evidence="10 11">
    <name type="scientific">Helobdella robusta</name>
    <name type="common">Californian leech</name>
    <dbReference type="NCBI Taxonomy" id="6412"/>
    <lineage>
        <taxon>Eukaryota</taxon>
        <taxon>Metazoa</taxon>
        <taxon>Spiralia</taxon>
        <taxon>Lophotrochozoa</taxon>
        <taxon>Annelida</taxon>
        <taxon>Clitellata</taxon>
        <taxon>Hirudinea</taxon>
        <taxon>Rhynchobdellida</taxon>
        <taxon>Glossiphoniidae</taxon>
        <taxon>Helobdella</taxon>
    </lineage>
</organism>
<keyword evidence="5" id="KW-1133">Transmembrane helix</keyword>
<evidence type="ECO:0000256" key="6">
    <source>
        <dbReference type="ARBA" id="ARBA00023136"/>
    </source>
</evidence>
<keyword evidence="7" id="KW-0325">Glycoprotein</keyword>
<comment type="subcellular location">
    <subcellularLocation>
        <location evidence="1">Membrane</location>
        <topology evidence="1">Single-pass type I membrane protein</topology>
    </subcellularLocation>
</comment>
<evidence type="ECO:0000256" key="1">
    <source>
        <dbReference type="ARBA" id="ARBA00004479"/>
    </source>
</evidence>
<dbReference type="GeneID" id="20196239"/>
<dbReference type="EnsemblMetazoa" id="HelroT134277">
    <property type="protein sequence ID" value="HelroP134277"/>
    <property type="gene ID" value="HelroG134277"/>
</dbReference>
<dbReference type="EMBL" id="KB096325">
    <property type="protein sequence ID" value="ESO05665.1"/>
    <property type="molecule type" value="Genomic_DNA"/>
</dbReference>
<dbReference type="OMA" id="MNAIAWS"/>
<keyword evidence="3" id="KW-0732">Signal</keyword>
<evidence type="ECO:0000313" key="9">
    <source>
        <dbReference type="EMBL" id="ESO05665.1"/>
    </source>
</evidence>
<dbReference type="PANTHER" id="PTHR10166">
    <property type="entry name" value="VOLTAGE-DEPENDENT CALCIUM CHANNEL SUBUNIT ALPHA-2/DELTA-RELATED"/>
    <property type="match status" value="1"/>
</dbReference>
<dbReference type="InterPro" id="IPR036465">
    <property type="entry name" value="vWFA_dom_sf"/>
</dbReference>
<dbReference type="InParanoid" id="T1EI39"/>
<dbReference type="InterPro" id="IPR051173">
    <property type="entry name" value="Ca_channel_alpha-2/delta"/>
</dbReference>
<evidence type="ECO:0000313" key="11">
    <source>
        <dbReference type="Proteomes" id="UP000015101"/>
    </source>
</evidence>
<accession>T1EI39</accession>
<dbReference type="OrthoDB" id="10054666at2759"/>
<dbReference type="InterPro" id="IPR013608">
    <property type="entry name" value="VWA_N"/>
</dbReference>
<dbReference type="STRING" id="6412.T1EI39"/>
<dbReference type="Proteomes" id="UP000015101">
    <property type="component" value="Unassembled WGS sequence"/>
</dbReference>
<sequence length="113" mass="12751">VMNAIAWSSHLDEAFMRNAQQHARLKWQYFCGVDGHLRIFPGVQWKAADSSEAVADLFDCRLQEWYVKAATSAKDVIILLDISGSMKGLNIEIAKTTISRILQTITADDYFNV</sequence>
<keyword evidence="2" id="KW-0812">Transmembrane</keyword>
<reference evidence="9 11" key="2">
    <citation type="journal article" date="2013" name="Nature">
        <title>Insights into bilaterian evolution from three spiralian genomes.</title>
        <authorList>
            <person name="Simakov O."/>
            <person name="Marletaz F."/>
            <person name="Cho S.J."/>
            <person name="Edsinger-Gonzales E."/>
            <person name="Havlak P."/>
            <person name="Hellsten U."/>
            <person name="Kuo D.H."/>
            <person name="Larsson T."/>
            <person name="Lv J."/>
            <person name="Arendt D."/>
            <person name="Savage R."/>
            <person name="Osoegawa K."/>
            <person name="de Jong P."/>
            <person name="Grimwood J."/>
            <person name="Chapman J.A."/>
            <person name="Shapiro H."/>
            <person name="Aerts A."/>
            <person name="Otillar R.P."/>
            <person name="Terry A.Y."/>
            <person name="Boore J.L."/>
            <person name="Grigoriev I.V."/>
            <person name="Lindberg D.R."/>
            <person name="Seaver E.C."/>
            <person name="Weisblat D.A."/>
            <person name="Putnam N.H."/>
            <person name="Rokhsar D.S."/>
        </authorList>
    </citation>
    <scope>NUCLEOTIDE SEQUENCE</scope>
</reference>
<evidence type="ECO:0000313" key="10">
    <source>
        <dbReference type="EnsemblMetazoa" id="HelroP134277"/>
    </source>
</evidence>
<evidence type="ECO:0000256" key="5">
    <source>
        <dbReference type="ARBA" id="ARBA00022989"/>
    </source>
</evidence>
<keyword evidence="6" id="KW-0472">Membrane</keyword>
<proteinExistence type="predicted"/>
<reference evidence="11" key="1">
    <citation type="submission" date="2012-12" db="EMBL/GenBank/DDBJ databases">
        <authorList>
            <person name="Hellsten U."/>
            <person name="Grimwood J."/>
            <person name="Chapman J.A."/>
            <person name="Shapiro H."/>
            <person name="Aerts A."/>
            <person name="Otillar R.P."/>
            <person name="Terry A.Y."/>
            <person name="Boore J.L."/>
            <person name="Simakov O."/>
            <person name="Marletaz F."/>
            <person name="Cho S.-J."/>
            <person name="Edsinger-Gonzales E."/>
            <person name="Havlak P."/>
            <person name="Kuo D.-H."/>
            <person name="Larsson T."/>
            <person name="Lv J."/>
            <person name="Arendt D."/>
            <person name="Savage R."/>
            <person name="Osoegawa K."/>
            <person name="de Jong P."/>
            <person name="Lindberg D.R."/>
            <person name="Seaver E.C."/>
            <person name="Weisblat D.A."/>
            <person name="Putnam N.H."/>
            <person name="Grigoriev I.V."/>
            <person name="Rokhsar D.S."/>
        </authorList>
    </citation>
    <scope>NUCLEOTIDE SEQUENCE</scope>
</reference>
<keyword evidence="4" id="KW-0106">Calcium</keyword>
<dbReference type="CTD" id="20196239"/>
<dbReference type="KEGG" id="hro:HELRODRAFT_134277"/>
<dbReference type="eggNOG" id="KOG2353">
    <property type="taxonomic scope" value="Eukaryota"/>
</dbReference>
<evidence type="ECO:0000256" key="2">
    <source>
        <dbReference type="ARBA" id="ARBA00022692"/>
    </source>
</evidence>
<dbReference type="Gene3D" id="3.40.50.410">
    <property type="entry name" value="von Willebrand factor, type A domain"/>
    <property type="match status" value="1"/>
</dbReference>
<name>T1EI39_HELRO</name>
<reference evidence="10" key="3">
    <citation type="submission" date="2015-06" db="UniProtKB">
        <authorList>
            <consortium name="EnsemblMetazoa"/>
        </authorList>
    </citation>
    <scope>IDENTIFICATION</scope>
</reference>
<dbReference type="RefSeq" id="XP_009016298.1">
    <property type="nucleotide sequence ID" value="XM_009018050.1"/>
</dbReference>
<evidence type="ECO:0000256" key="7">
    <source>
        <dbReference type="ARBA" id="ARBA00023180"/>
    </source>
</evidence>